<feature type="transmembrane region" description="Helical" evidence="1">
    <location>
        <begin position="426"/>
        <end position="444"/>
    </location>
</feature>
<feature type="transmembrane region" description="Helical" evidence="1">
    <location>
        <begin position="240"/>
        <end position="264"/>
    </location>
</feature>
<comment type="caution">
    <text evidence="2">The sequence shown here is derived from an EMBL/GenBank/DDBJ whole genome shotgun (WGS) entry which is preliminary data.</text>
</comment>
<protein>
    <submittedName>
        <fullName evidence="2">YfhO family protein</fullName>
    </submittedName>
</protein>
<feature type="transmembrane region" description="Helical" evidence="1">
    <location>
        <begin position="371"/>
        <end position="389"/>
    </location>
</feature>
<feature type="transmembrane region" description="Helical" evidence="1">
    <location>
        <begin position="139"/>
        <end position="159"/>
    </location>
</feature>
<feature type="transmembrane region" description="Helical" evidence="1">
    <location>
        <begin position="166"/>
        <end position="185"/>
    </location>
</feature>
<dbReference type="RefSeq" id="WP_143850687.1">
    <property type="nucleotide sequence ID" value="NZ_VLXZ01000022.1"/>
</dbReference>
<evidence type="ECO:0000313" key="3">
    <source>
        <dbReference type="Proteomes" id="UP000318521"/>
    </source>
</evidence>
<feature type="transmembrane region" description="Helical" evidence="1">
    <location>
        <begin position="191"/>
        <end position="220"/>
    </location>
</feature>
<name>A0A553ZT98_9BACI</name>
<organism evidence="2 3">
    <name type="scientific">Alkalicoccobacillus porphyridii</name>
    <dbReference type="NCBI Taxonomy" id="2597270"/>
    <lineage>
        <taxon>Bacteria</taxon>
        <taxon>Bacillati</taxon>
        <taxon>Bacillota</taxon>
        <taxon>Bacilli</taxon>
        <taxon>Bacillales</taxon>
        <taxon>Bacillaceae</taxon>
        <taxon>Alkalicoccobacillus</taxon>
    </lineage>
</organism>
<keyword evidence="1" id="KW-1133">Transmembrane helix</keyword>
<dbReference type="OrthoDB" id="9815466at2"/>
<feature type="transmembrane region" description="Helical" evidence="1">
    <location>
        <begin position="401"/>
        <end position="419"/>
    </location>
</feature>
<accession>A0A553ZT98</accession>
<feature type="transmembrane region" description="Helical" evidence="1">
    <location>
        <begin position="845"/>
        <end position="862"/>
    </location>
</feature>
<dbReference type="PANTHER" id="PTHR38454:SF1">
    <property type="entry name" value="INTEGRAL MEMBRANE PROTEIN"/>
    <property type="match status" value="1"/>
</dbReference>
<feature type="transmembrane region" description="Helical" evidence="1">
    <location>
        <begin position="77"/>
        <end position="97"/>
    </location>
</feature>
<sequence>MNRNQMFWLILVVSLVFALLAHLFFLKELLNGRYMVGPNDGLSQMLPFKHFLYQQYTDGHWFYSHDFGLGSGTFAQLAYYFSTNMVFLVTVFFVWLLESISIIGSPDLLFWAQSTVLASVFRMSIILIISTYVFRYFKLGWAASFTGAMIYASSVMYYRHTAFWEFFADAYLWIPLLVLGIEKIIREKQPVWLIVGLSLALINNFYFAYMSCLFVAIYVVGRWFIRFSEDRATILEQMKLYVPAILLSFAIGAVSFIPAVYGFLNNYRPPFEDPIELLDLRDNILFTSRTLIVPALFLLFIFTFSLYKHRVFRFFAFLSVVFMVFHYIPIVASVFNGFSAPQNRFEYMGSFLIAGACAYAIGNLRSLSKRQMLWSSLITTLLFISVFVIDRALELSLPEFVEFAILLPLMLGGFLWIALKRPSYSAALLCFCVGATQLFLAYQYQDRHLSQAGNLTETTKEYIEETYQPPEQKDLIQSVLEEDEHPMPRLEWVVGGRSGRNNTGMVQDFSSISAYSSVLNQELLFFYYNDLQIDMKRESVSRYSGFGDRANLYSLLGGHYILFPKDEEIHAPYGFEAIKSNDEYVVYQNQHTLPFAGVTSTVYSEEQLDELPMVTREHAMLSGVILEQPEAPSPAPEADRDLMSNVEIEAVGGTYEDGVLTITDERGGLDLHVSEEDATGDGDFYLSFYLLNQSETARLFRLDVNDYVTDRKSRESIYRTGVNDLTIRIPKEETISIRMREGSYQIDDFLLHEEDYQQLEQAVDERSQQEVLTSIDEGKMSFTVPDASASDFLTIPVPFEKGWSVKVNGVSQSIEKANYAFMAVALEEGTNEVEFSYLPPYFKESLVASIAGLMMSTAWIVLRRKKQT</sequence>
<evidence type="ECO:0000256" key="1">
    <source>
        <dbReference type="SAM" id="Phobius"/>
    </source>
</evidence>
<proteinExistence type="predicted"/>
<dbReference type="Proteomes" id="UP000318521">
    <property type="component" value="Unassembled WGS sequence"/>
</dbReference>
<dbReference type="Pfam" id="PF09586">
    <property type="entry name" value="YfhO"/>
    <property type="match status" value="1"/>
</dbReference>
<dbReference type="EMBL" id="VLXZ01000022">
    <property type="protein sequence ID" value="TSB44691.1"/>
    <property type="molecule type" value="Genomic_DNA"/>
</dbReference>
<evidence type="ECO:0000313" key="2">
    <source>
        <dbReference type="EMBL" id="TSB44691.1"/>
    </source>
</evidence>
<feature type="transmembrane region" description="Helical" evidence="1">
    <location>
        <begin position="284"/>
        <end position="307"/>
    </location>
</feature>
<dbReference type="AlphaFoldDB" id="A0A553ZT98"/>
<keyword evidence="3" id="KW-1185">Reference proteome</keyword>
<feature type="transmembrane region" description="Helical" evidence="1">
    <location>
        <begin position="7"/>
        <end position="26"/>
    </location>
</feature>
<reference evidence="2 3" key="1">
    <citation type="submission" date="2019-07" db="EMBL/GenBank/DDBJ databases">
        <authorList>
            <person name="Park Y.J."/>
            <person name="Jeong S.E."/>
            <person name="Jung H.S."/>
        </authorList>
    </citation>
    <scope>NUCLEOTIDE SEQUENCE [LARGE SCALE GENOMIC DNA]</scope>
    <source>
        <strain evidence="3">P16(2019)</strain>
    </source>
</reference>
<keyword evidence="1" id="KW-0472">Membrane</keyword>
<feature type="transmembrane region" description="Helical" evidence="1">
    <location>
        <begin position="347"/>
        <end position="364"/>
    </location>
</feature>
<gene>
    <name evidence="2" type="ORF">FN960_20250</name>
</gene>
<feature type="transmembrane region" description="Helical" evidence="1">
    <location>
        <begin position="314"/>
        <end position="335"/>
    </location>
</feature>
<dbReference type="InterPro" id="IPR018580">
    <property type="entry name" value="Uncharacterised_YfhO"/>
</dbReference>
<feature type="transmembrane region" description="Helical" evidence="1">
    <location>
        <begin position="109"/>
        <end position="133"/>
    </location>
</feature>
<dbReference type="PANTHER" id="PTHR38454">
    <property type="entry name" value="INTEGRAL MEMBRANE PROTEIN-RELATED"/>
    <property type="match status" value="1"/>
</dbReference>
<keyword evidence="1" id="KW-0812">Transmembrane</keyword>